<feature type="region of interest" description="Disordered" evidence="1">
    <location>
        <begin position="1"/>
        <end position="55"/>
    </location>
</feature>
<dbReference type="EMBL" id="CADEBC010000863">
    <property type="protein sequence ID" value="CAB3262154.1"/>
    <property type="molecule type" value="Genomic_DNA"/>
</dbReference>
<evidence type="ECO:0000313" key="5">
    <source>
        <dbReference type="Proteomes" id="UP000494256"/>
    </source>
</evidence>
<reference evidence="4 5" key="1">
    <citation type="submission" date="2020-04" db="EMBL/GenBank/DDBJ databases">
        <authorList>
            <person name="Wallbank WR R."/>
            <person name="Pardo Diaz C."/>
            <person name="Kozak K."/>
            <person name="Martin S."/>
            <person name="Jiggins C."/>
            <person name="Moest M."/>
            <person name="Warren A I."/>
            <person name="Byers J.R.P. K."/>
            <person name="Montejo-Kovacevich G."/>
            <person name="Yen C E."/>
        </authorList>
    </citation>
    <scope>NUCLEOTIDE SEQUENCE [LARGE SCALE GENOMIC DNA]</scope>
</reference>
<organism evidence="2 5">
    <name type="scientific">Arctia plantaginis</name>
    <name type="common">Wood tiger moth</name>
    <name type="synonym">Phalaena plantaginis</name>
    <dbReference type="NCBI Taxonomy" id="874455"/>
    <lineage>
        <taxon>Eukaryota</taxon>
        <taxon>Metazoa</taxon>
        <taxon>Ecdysozoa</taxon>
        <taxon>Arthropoda</taxon>
        <taxon>Hexapoda</taxon>
        <taxon>Insecta</taxon>
        <taxon>Pterygota</taxon>
        <taxon>Neoptera</taxon>
        <taxon>Endopterygota</taxon>
        <taxon>Lepidoptera</taxon>
        <taxon>Glossata</taxon>
        <taxon>Ditrysia</taxon>
        <taxon>Noctuoidea</taxon>
        <taxon>Erebidae</taxon>
        <taxon>Arctiinae</taxon>
        <taxon>Arctia</taxon>
    </lineage>
</organism>
<keyword evidence="4" id="KW-1185">Reference proteome</keyword>
<sequence length="111" mass="12417">MSQQNQNVSTPSEVVSSTEQDPNEKKWNRRGRSAKQRATSKFDRSVSDRQIQDHREAAQRRLGVFNQDAAQLEASLKSLMVTTQRRAIPVPVSTRGIGFTILLAESDSDTS</sequence>
<feature type="compositionally biased region" description="Basic and acidic residues" evidence="1">
    <location>
        <begin position="40"/>
        <end position="55"/>
    </location>
</feature>
<accession>A0A8S0ZHB7</accession>
<dbReference type="Proteomes" id="UP000494106">
    <property type="component" value="Unassembled WGS sequence"/>
</dbReference>
<feature type="compositionally biased region" description="Low complexity" evidence="1">
    <location>
        <begin position="8"/>
        <end position="19"/>
    </location>
</feature>
<dbReference type="Proteomes" id="UP000494256">
    <property type="component" value="Unassembled WGS sequence"/>
</dbReference>
<protein>
    <submittedName>
        <fullName evidence="2">Uncharacterized protein</fullName>
    </submittedName>
</protein>
<dbReference type="EMBL" id="CADEBD010000291">
    <property type="protein sequence ID" value="CAB3232807.1"/>
    <property type="molecule type" value="Genomic_DNA"/>
</dbReference>
<evidence type="ECO:0000313" key="3">
    <source>
        <dbReference type="EMBL" id="CAB3262154.1"/>
    </source>
</evidence>
<evidence type="ECO:0000313" key="2">
    <source>
        <dbReference type="EMBL" id="CAB3232807.1"/>
    </source>
</evidence>
<evidence type="ECO:0000313" key="4">
    <source>
        <dbReference type="Proteomes" id="UP000494106"/>
    </source>
</evidence>
<comment type="caution">
    <text evidence="2">The sequence shown here is derived from an EMBL/GenBank/DDBJ whole genome shotgun (WGS) entry which is preliminary data.</text>
</comment>
<gene>
    <name evidence="3" type="ORF">APLA_LOCUS18242</name>
    <name evidence="2" type="ORF">APLA_LOCUS5845</name>
</gene>
<dbReference type="AlphaFoldDB" id="A0A8S0ZHB7"/>
<proteinExistence type="predicted"/>
<name>A0A8S0ZHB7_ARCPL</name>
<dbReference type="OrthoDB" id="8044645at2759"/>
<evidence type="ECO:0000256" key="1">
    <source>
        <dbReference type="SAM" id="MobiDB-lite"/>
    </source>
</evidence>